<dbReference type="AlphaFoldDB" id="A0A0D6MME5"/>
<reference evidence="1 2" key="1">
    <citation type="submission" date="2012-10" db="EMBL/GenBank/DDBJ databases">
        <title>Genome sequencing of Tanticharoenia sakaeratensis NBRC 103193.</title>
        <authorList>
            <person name="Azuma Y."/>
            <person name="Hadano H."/>
            <person name="Hirakawa H."/>
            <person name="Matsushita K."/>
        </authorList>
    </citation>
    <scope>NUCLEOTIDE SEQUENCE [LARGE SCALE GENOMIC DNA]</scope>
    <source>
        <strain evidence="1 2">NBRC 103193</strain>
    </source>
</reference>
<comment type="caution">
    <text evidence="1">The sequence shown here is derived from an EMBL/GenBank/DDBJ whole genome shotgun (WGS) entry which is preliminary data.</text>
</comment>
<accession>A0A0D6MME5</accession>
<dbReference type="Proteomes" id="UP000032679">
    <property type="component" value="Unassembled WGS sequence"/>
</dbReference>
<sequence length="274" mass="30316">MLDLRHPLQDYLDIIGAATRLPTPSDRHKLHDWLLSRAPADVRSHFRRFVEAGDIAAAKTLAIWLSQIGQKANAPGHKGRLIAPALILAVHYGHRRDAVRELLKTGYTLIYPVIDMVAAQQGTSSRALFQYAFDGTHPSCEILTLFRGSYDHLSNVTRSISKEGKVGVFWSPDRRYAALHAVQRAWDDPQKGECGVPVIASCAVPADQTFPIGERGGQIHTVIAFDTVPQMLDMSPAAILADAKSYFAQHGRYPFEGGIPAWDKPDFAQRVRLS</sequence>
<gene>
    <name evidence="1" type="ORF">Tasa_031_062</name>
</gene>
<dbReference type="RefSeq" id="WP_048849491.1">
    <property type="nucleotide sequence ID" value="NZ_BALE01000031.1"/>
</dbReference>
<organism evidence="1 2">
    <name type="scientific">Tanticharoenia sakaeratensis NBRC 103193</name>
    <dbReference type="NCBI Taxonomy" id="1231623"/>
    <lineage>
        <taxon>Bacteria</taxon>
        <taxon>Pseudomonadati</taxon>
        <taxon>Pseudomonadota</taxon>
        <taxon>Alphaproteobacteria</taxon>
        <taxon>Acetobacterales</taxon>
        <taxon>Acetobacteraceae</taxon>
        <taxon>Tanticharoenia</taxon>
    </lineage>
</organism>
<proteinExistence type="predicted"/>
<dbReference type="STRING" id="1231623.Tasa_031_062"/>
<protein>
    <submittedName>
        <fullName evidence="1">Uncharacterized protein</fullName>
    </submittedName>
</protein>
<name>A0A0D6MME5_9PROT</name>
<evidence type="ECO:0000313" key="1">
    <source>
        <dbReference type="EMBL" id="GAN54844.1"/>
    </source>
</evidence>
<dbReference type="EMBL" id="BALE01000031">
    <property type="protein sequence ID" value="GAN54844.1"/>
    <property type="molecule type" value="Genomic_DNA"/>
</dbReference>
<keyword evidence="2" id="KW-1185">Reference proteome</keyword>
<evidence type="ECO:0000313" key="2">
    <source>
        <dbReference type="Proteomes" id="UP000032679"/>
    </source>
</evidence>